<sequence length="208" mass="22138">MRKAVLAAAIFAMFSAPSFAQNENTTHLYSPNGWSYGAEFSSVSFDSDTALQEGIEDKALLIGLGVNYRSSSFITSASLDFILYDDNEEFSQLVVGDGLLNDGDVSVESSDASAIGFTLASGYEWKFGENDRASAILQGGLTGVFGSERSIANCSDCSTEDIDIDGGFFIGGKLGYHMESFSVGLSARQYLGGDGLSNVFGITFDTKF</sequence>
<protein>
    <recommendedName>
        <fullName evidence="4">Outer membrane protein beta-barrel domain-containing protein</fullName>
    </recommendedName>
</protein>
<evidence type="ECO:0000313" key="2">
    <source>
        <dbReference type="EMBL" id="MDT0582143.1"/>
    </source>
</evidence>
<dbReference type="EMBL" id="JAVRIE010000002">
    <property type="protein sequence ID" value="MDT0582143.1"/>
    <property type="molecule type" value="Genomic_DNA"/>
</dbReference>
<name>A0AAW8R1W2_9ALTE</name>
<evidence type="ECO:0000256" key="1">
    <source>
        <dbReference type="SAM" id="SignalP"/>
    </source>
</evidence>
<proteinExistence type="predicted"/>
<keyword evidence="3" id="KW-1185">Reference proteome</keyword>
<feature type="signal peptide" evidence="1">
    <location>
        <begin position="1"/>
        <end position="20"/>
    </location>
</feature>
<dbReference type="Proteomes" id="UP001249020">
    <property type="component" value="Unassembled WGS sequence"/>
</dbReference>
<dbReference type="AlphaFoldDB" id="A0AAW8R1W2"/>
<organism evidence="2 3">
    <name type="scientific">Brumicola blandensis</name>
    <dbReference type="NCBI Taxonomy" id="3075611"/>
    <lineage>
        <taxon>Bacteria</taxon>
        <taxon>Pseudomonadati</taxon>
        <taxon>Pseudomonadota</taxon>
        <taxon>Gammaproteobacteria</taxon>
        <taxon>Alteromonadales</taxon>
        <taxon>Alteromonadaceae</taxon>
        <taxon>Brumicola</taxon>
    </lineage>
</organism>
<accession>A0AAW8R1W2</accession>
<evidence type="ECO:0008006" key="4">
    <source>
        <dbReference type="Google" id="ProtNLM"/>
    </source>
</evidence>
<evidence type="ECO:0000313" key="3">
    <source>
        <dbReference type="Proteomes" id="UP001249020"/>
    </source>
</evidence>
<gene>
    <name evidence="2" type="ORF">RM544_06315</name>
</gene>
<keyword evidence="1" id="KW-0732">Signal</keyword>
<reference evidence="2 3" key="1">
    <citation type="submission" date="2023-09" db="EMBL/GenBank/DDBJ databases">
        <authorList>
            <person name="Rey-Velasco X."/>
        </authorList>
    </citation>
    <scope>NUCLEOTIDE SEQUENCE [LARGE SCALE GENOMIC DNA]</scope>
    <source>
        <strain evidence="2 3">W409</strain>
    </source>
</reference>
<dbReference type="RefSeq" id="WP_311360925.1">
    <property type="nucleotide sequence ID" value="NZ_JAVRIE010000002.1"/>
</dbReference>
<feature type="chain" id="PRO_5043880463" description="Outer membrane protein beta-barrel domain-containing protein" evidence="1">
    <location>
        <begin position="21"/>
        <end position="208"/>
    </location>
</feature>
<comment type="caution">
    <text evidence="2">The sequence shown here is derived from an EMBL/GenBank/DDBJ whole genome shotgun (WGS) entry which is preliminary data.</text>
</comment>